<feature type="transmembrane region" description="Helical" evidence="1">
    <location>
        <begin position="45"/>
        <end position="69"/>
    </location>
</feature>
<dbReference type="Pfam" id="PF01970">
    <property type="entry name" value="TctA"/>
    <property type="match status" value="1"/>
</dbReference>
<feature type="transmembrane region" description="Helical" evidence="1">
    <location>
        <begin position="6"/>
        <end position="33"/>
    </location>
</feature>
<dbReference type="PANTHER" id="PTHR35342">
    <property type="entry name" value="TRICARBOXYLIC TRANSPORT PROTEIN"/>
    <property type="match status" value="1"/>
</dbReference>
<keyword evidence="1" id="KW-0472">Membrane</keyword>
<evidence type="ECO:0000256" key="1">
    <source>
        <dbReference type="SAM" id="Phobius"/>
    </source>
</evidence>
<keyword evidence="1" id="KW-1133">Transmembrane helix</keyword>
<feature type="transmembrane region" description="Helical" evidence="1">
    <location>
        <begin position="110"/>
        <end position="135"/>
    </location>
</feature>
<feature type="transmembrane region" description="Helical" evidence="1">
    <location>
        <begin position="147"/>
        <end position="163"/>
    </location>
</feature>
<keyword evidence="1" id="KW-0812">Transmembrane</keyword>
<feature type="transmembrane region" description="Helical" evidence="1">
    <location>
        <begin position="465"/>
        <end position="489"/>
    </location>
</feature>
<sequence length="504" mass="52530">MDVFGFLIQGFGVALQPANLAFCAFGVIVGTLVGALPGIGPTGAIAMLLAATYKLGPTAAMIMLAGIYYGTQYGGTITAVLMGLPGEASSVVTIFDGYALAKQGKAGKALGIAAIGSFIGGTVGVIGLMFLGPALANMALKFGPAEYFTVLLMAFSMVTSFAGKSMVRGFISLCLGVSISLVGLDVITGLPRFTFGHPSLYGGIDFLPIVVGLFGLSEIILNFENPENGTLIKADLRLSKMFPSKSEIKEAAGPMARGTVIGFLSGTLPGVGATLASFLSYGTEKLLSKHPEKFGKGSIAGLAGPETANNALTCGAFVPMLSMGIPAGAVSALLLGALLMFGLHPGPTIFTEQSNVVWGLIASMYIGNVMLVVINMAFVPVLVWVMDKIRPYLSTVVLFLSIFGVYSFRGSSTDILIMTIAGIVGYLMKKMDFPQAPVILGIILGSNIEHNLRMALTISDGSLDIFIKNPLCVGFLIATLFSLILGIVMQLGKGKTLRRDDIEV</sequence>
<feature type="transmembrane region" description="Helical" evidence="1">
    <location>
        <begin position="325"/>
        <end position="344"/>
    </location>
</feature>
<dbReference type="InterPro" id="IPR002823">
    <property type="entry name" value="DUF112_TM"/>
</dbReference>
<accession>A0A652ZX60</accession>
<dbReference type="EMBL" id="UPXP01000021">
    <property type="protein sequence ID" value="VBB40362.1"/>
    <property type="molecule type" value="Genomic_DNA"/>
</dbReference>
<evidence type="ECO:0000313" key="3">
    <source>
        <dbReference type="EMBL" id="VBB40362.1"/>
    </source>
</evidence>
<feature type="transmembrane region" description="Helical" evidence="1">
    <location>
        <begin position="392"/>
        <end position="408"/>
    </location>
</feature>
<organism evidence="3">
    <name type="scientific">uncultured Spirochaetota bacterium</name>
    <dbReference type="NCBI Taxonomy" id="460511"/>
    <lineage>
        <taxon>Bacteria</taxon>
        <taxon>Pseudomonadati</taxon>
        <taxon>Spirochaetota</taxon>
        <taxon>environmental samples</taxon>
    </lineage>
</organism>
<feature type="transmembrane region" description="Helical" evidence="1">
    <location>
        <begin position="75"/>
        <end position="98"/>
    </location>
</feature>
<feature type="domain" description="DUF112" evidence="2">
    <location>
        <begin position="20"/>
        <end position="440"/>
    </location>
</feature>
<name>A0A652ZX60_9SPIR</name>
<feature type="transmembrane region" description="Helical" evidence="1">
    <location>
        <begin position="356"/>
        <end position="385"/>
    </location>
</feature>
<feature type="transmembrane region" description="Helical" evidence="1">
    <location>
        <begin position="200"/>
        <end position="223"/>
    </location>
</feature>
<proteinExistence type="predicted"/>
<gene>
    <name evidence="3" type="ORF">TRIP_E280339</name>
</gene>
<feature type="transmembrane region" description="Helical" evidence="1">
    <location>
        <begin position="170"/>
        <end position="188"/>
    </location>
</feature>
<dbReference type="PANTHER" id="PTHR35342:SF5">
    <property type="entry name" value="TRICARBOXYLIC TRANSPORT PROTEIN"/>
    <property type="match status" value="1"/>
</dbReference>
<dbReference type="AlphaFoldDB" id="A0A652ZX60"/>
<evidence type="ECO:0000259" key="2">
    <source>
        <dbReference type="Pfam" id="PF01970"/>
    </source>
</evidence>
<reference evidence="3" key="1">
    <citation type="submission" date="2018-07" db="EMBL/GenBank/DDBJ databases">
        <authorList>
            <consortium name="Genoscope - CEA"/>
            <person name="William W."/>
        </authorList>
    </citation>
    <scope>NUCLEOTIDE SEQUENCE</scope>
    <source>
        <strain evidence="3">IK1</strain>
    </source>
</reference>
<protein>
    <submittedName>
        <fullName evidence="3">Uncharacterized 52.8 kDa protein in TAR-I ttuC' 3'region</fullName>
    </submittedName>
</protein>